<feature type="transmembrane region" description="Helical" evidence="10">
    <location>
        <begin position="100"/>
        <end position="118"/>
    </location>
</feature>
<protein>
    <recommendedName>
        <fullName evidence="10">Fluoride-specific ion channel FluC</fullName>
    </recommendedName>
</protein>
<evidence type="ECO:0000256" key="2">
    <source>
        <dbReference type="ARBA" id="ARBA00022475"/>
    </source>
</evidence>
<evidence type="ECO:0000256" key="4">
    <source>
        <dbReference type="ARBA" id="ARBA00022989"/>
    </source>
</evidence>
<keyword evidence="10" id="KW-0915">Sodium</keyword>
<comment type="caution">
    <text evidence="11">The sequence shown here is derived from an EMBL/GenBank/DDBJ whole genome shotgun (WGS) entry which is preliminary data.</text>
</comment>
<evidence type="ECO:0000313" key="11">
    <source>
        <dbReference type="EMBL" id="MBE1531167.1"/>
    </source>
</evidence>
<evidence type="ECO:0000256" key="7">
    <source>
        <dbReference type="ARBA" id="ARBA00035120"/>
    </source>
</evidence>
<dbReference type="PANTHER" id="PTHR28259">
    <property type="entry name" value="FLUORIDE EXPORT PROTEIN 1-RELATED"/>
    <property type="match status" value="1"/>
</dbReference>
<feature type="transmembrane region" description="Helical" evidence="10">
    <location>
        <begin position="35"/>
        <end position="55"/>
    </location>
</feature>
<sequence length="122" mass="12423">MTVLAAFLVLVGGAAGAPLRYVIDGYVKTAAGKSFPWGTLAVNMLGAAFLGALHGADTGTNVEALLGTGLCGALTTFSTFELDTVHLIQDGSYAKAAINAAGSLLLGFAFFLAFYTLLSDLT</sequence>
<dbReference type="HAMAP" id="MF_00454">
    <property type="entry name" value="FluC"/>
    <property type="match status" value="1"/>
</dbReference>
<evidence type="ECO:0000256" key="5">
    <source>
        <dbReference type="ARBA" id="ARBA00023136"/>
    </source>
</evidence>
<feature type="binding site" evidence="10">
    <location>
        <position position="72"/>
    </location>
    <ligand>
        <name>Na(+)</name>
        <dbReference type="ChEBI" id="CHEBI:29101"/>
        <note>structural</note>
    </ligand>
</feature>
<comment type="subcellular location">
    <subcellularLocation>
        <location evidence="1 10">Cell membrane</location>
        <topology evidence="1 10">Multi-pass membrane protein</topology>
    </subcellularLocation>
</comment>
<comment type="activity regulation">
    <text evidence="10">Na(+) is not transported, but it plays an essential structural role and its presence is essential for fluoride channel function.</text>
</comment>
<dbReference type="Proteomes" id="UP000627838">
    <property type="component" value="Unassembled WGS sequence"/>
</dbReference>
<evidence type="ECO:0000256" key="8">
    <source>
        <dbReference type="ARBA" id="ARBA00035585"/>
    </source>
</evidence>
<accession>A0ABR9JKT8</accession>
<feature type="binding site" evidence="10">
    <location>
        <position position="75"/>
    </location>
    <ligand>
        <name>Na(+)</name>
        <dbReference type="ChEBI" id="CHEBI:29101"/>
        <note>structural</note>
    </ligand>
</feature>
<evidence type="ECO:0000256" key="10">
    <source>
        <dbReference type="HAMAP-Rule" id="MF_00454"/>
    </source>
</evidence>
<dbReference type="RefSeq" id="WP_192758080.1">
    <property type="nucleotide sequence ID" value="NZ_JADBDZ010000001.1"/>
</dbReference>
<proteinExistence type="inferred from homology"/>
<comment type="similarity">
    <text evidence="7 10">Belongs to the fluoride channel Fluc/FEX (TC 1.A.43) family.</text>
</comment>
<evidence type="ECO:0000256" key="3">
    <source>
        <dbReference type="ARBA" id="ARBA00022692"/>
    </source>
</evidence>
<keyword evidence="10" id="KW-0479">Metal-binding</keyword>
<dbReference type="NCBIfam" id="TIGR00494">
    <property type="entry name" value="crcB"/>
    <property type="match status" value="1"/>
</dbReference>
<keyword evidence="10" id="KW-0813">Transport</keyword>
<dbReference type="EMBL" id="JADBDZ010000001">
    <property type="protein sequence ID" value="MBE1531167.1"/>
    <property type="molecule type" value="Genomic_DNA"/>
</dbReference>
<keyword evidence="4 10" id="KW-1133">Transmembrane helix</keyword>
<keyword evidence="6 10" id="KW-0407">Ion channel</keyword>
<gene>
    <name evidence="10" type="primary">fluC</name>
    <name evidence="10" type="synonym">crcB</name>
    <name evidence="11" type="ORF">H4W34_001000</name>
</gene>
<keyword evidence="5 10" id="KW-0472">Membrane</keyword>
<comment type="catalytic activity">
    <reaction evidence="8">
        <text>fluoride(in) = fluoride(out)</text>
        <dbReference type="Rhea" id="RHEA:76159"/>
        <dbReference type="ChEBI" id="CHEBI:17051"/>
    </reaction>
    <physiologicalReaction direction="left-to-right" evidence="8">
        <dbReference type="Rhea" id="RHEA:76160"/>
    </physiologicalReaction>
</comment>
<keyword evidence="10" id="KW-0406">Ion transport</keyword>
<evidence type="ECO:0000256" key="9">
    <source>
        <dbReference type="ARBA" id="ARBA00049940"/>
    </source>
</evidence>
<evidence type="ECO:0000256" key="6">
    <source>
        <dbReference type="ARBA" id="ARBA00023303"/>
    </source>
</evidence>
<dbReference type="PANTHER" id="PTHR28259:SF1">
    <property type="entry name" value="FLUORIDE EXPORT PROTEIN 1-RELATED"/>
    <property type="match status" value="1"/>
</dbReference>
<dbReference type="InterPro" id="IPR003691">
    <property type="entry name" value="FluC"/>
</dbReference>
<keyword evidence="2 10" id="KW-1003">Cell membrane</keyword>
<keyword evidence="3 10" id="KW-0812">Transmembrane</keyword>
<dbReference type="Pfam" id="PF02537">
    <property type="entry name" value="CRCB"/>
    <property type="match status" value="1"/>
</dbReference>
<evidence type="ECO:0000313" key="12">
    <source>
        <dbReference type="Proteomes" id="UP000627838"/>
    </source>
</evidence>
<keyword evidence="12" id="KW-1185">Reference proteome</keyword>
<reference evidence="11 12" key="1">
    <citation type="submission" date="2020-10" db="EMBL/GenBank/DDBJ databases">
        <title>Sequencing the genomes of 1000 actinobacteria strains.</title>
        <authorList>
            <person name="Klenk H.-P."/>
        </authorList>
    </citation>
    <scope>NUCLEOTIDE SEQUENCE [LARGE SCALE GENOMIC DNA]</scope>
    <source>
        <strain evidence="11 12">DSM 46744</strain>
    </source>
</reference>
<name>A0ABR9JKT8_9ACTN</name>
<evidence type="ECO:0000256" key="1">
    <source>
        <dbReference type="ARBA" id="ARBA00004651"/>
    </source>
</evidence>
<comment type="function">
    <text evidence="9 10">Fluoride-specific ion channel. Important for reducing fluoride concentration in the cell, thus reducing its toxicity.</text>
</comment>
<comment type="caution">
    <text evidence="10">Lacks conserved residue(s) required for the propagation of feature annotation.</text>
</comment>
<organism evidence="11 12">
    <name type="scientific">Actinomadura algeriensis</name>
    <dbReference type="NCBI Taxonomy" id="1679523"/>
    <lineage>
        <taxon>Bacteria</taxon>
        <taxon>Bacillati</taxon>
        <taxon>Actinomycetota</taxon>
        <taxon>Actinomycetes</taxon>
        <taxon>Streptosporangiales</taxon>
        <taxon>Thermomonosporaceae</taxon>
        <taxon>Actinomadura</taxon>
    </lineage>
</organism>